<dbReference type="InterPro" id="IPR002347">
    <property type="entry name" value="SDR_fam"/>
</dbReference>
<dbReference type="PANTHER" id="PTHR43313:SF1">
    <property type="entry name" value="3BETA-HYDROXYSTEROID DEHYDROGENASE DHS-16"/>
    <property type="match status" value="1"/>
</dbReference>
<dbReference type="EMBL" id="AAXT01000002">
    <property type="protein sequence ID" value="EDO07368.1"/>
    <property type="molecule type" value="Genomic_DNA"/>
</dbReference>
<dbReference type="Proteomes" id="UP000002173">
    <property type="component" value="Unassembled WGS sequence"/>
</dbReference>
<accession>A7AS49</accession>
<dbReference type="RefSeq" id="XP_001610936.1">
    <property type="nucleotide sequence ID" value="XM_001610886.1"/>
</dbReference>
<organism evidence="1 2">
    <name type="scientific">Babesia bovis</name>
    <dbReference type="NCBI Taxonomy" id="5865"/>
    <lineage>
        <taxon>Eukaryota</taxon>
        <taxon>Sar</taxon>
        <taxon>Alveolata</taxon>
        <taxon>Apicomplexa</taxon>
        <taxon>Aconoidasida</taxon>
        <taxon>Piroplasmida</taxon>
        <taxon>Babesiidae</taxon>
        <taxon>Babesia</taxon>
    </lineage>
</organism>
<dbReference type="SUPFAM" id="SSF51735">
    <property type="entry name" value="NAD(P)-binding Rossmann-fold domains"/>
    <property type="match status" value="1"/>
</dbReference>
<sequence length="327" mass="37225">MLEASVLVTGCDSGIGLELCRILPKHAYYVIAICKTNDGRIRANRAIDPNFVSHDINNSRINFMKLGCSFLGDVANQDEIESIRIDIKELIDNGIVPPLYALINNAAIWRFSLLTEAFVTKDTRKKEISMWNEVINTNLFGSLITVLCFTNMLKAHENGNQPRVIFISSVLDRNSLPGQGAYVTSKYGISAIHETLCHELHDSGIYPVIIRPGALKNTNLFVKDLRLHNPPCECPLTSTEVMRESYRILLNCGQDCNIVARTILQALDQRKPRYEYSNFMGAMPFRIAEYIPRWIFVNVVKIVLQKLALLYFPAQNLLRKWFVFKRN</sequence>
<dbReference type="InterPro" id="IPR036291">
    <property type="entry name" value="NAD(P)-bd_dom_sf"/>
</dbReference>
<dbReference type="GeneID" id="5479170"/>
<dbReference type="PROSITE" id="PS00061">
    <property type="entry name" value="ADH_SHORT"/>
    <property type="match status" value="1"/>
</dbReference>
<reference evidence="1 2" key="1">
    <citation type="journal article" date="2007" name="PLoS Pathog.">
        <title>Genome sequence of Babesia bovis and comparative analysis of apicomplexan hemoprotozoa.</title>
        <authorList>
            <person name="Brayton K.A."/>
            <person name="Lau A.O.T."/>
            <person name="Herndon D.R."/>
            <person name="Hannick L."/>
            <person name="Kappmeyer L.S."/>
            <person name="Berens S.J."/>
            <person name="Bidwell S.L."/>
            <person name="Brown W.C."/>
            <person name="Crabtree J."/>
            <person name="Fadrosh D."/>
            <person name="Feldblum T."/>
            <person name="Forberger H.A."/>
            <person name="Haas B.J."/>
            <person name="Howell J.M."/>
            <person name="Khouri H."/>
            <person name="Koo H."/>
            <person name="Mann D.J."/>
            <person name="Norimine J."/>
            <person name="Paulsen I.T."/>
            <person name="Radune D."/>
            <person name="Ren Q."/>
            <person name="Smith R.K. Jr."/>
            <person name="Suarez C.E."/>
            <person name="White O."/>
            <person name="Wortman J.R."/>
            <person name="Knowles D.P. Jr."/>
            <person name="McElwain T.F."/>
            <person name="Nene V.M."/>
        </authorList>
    </citation>
    <scope>NUCLEOTIDE SEQUENCE [LARGE SCALE GENOMIC DNA]</scope>
    <source>
        <strain evidence="1">T2Bo</strain>
    </source>
</reference>
<dbReference type="STRING" id="5865.A7AS49"/>
<dbReference type="GO" id="GO:0016491">
    <property type="term" value="F:oxidoreductase activity"/>
    <property type="evidence" value="ECO:0007669"/>
    <property type="project" value="TreeGrafter"/>
</dbReference>
<dbReference type="Gene3D" id="3.40.50.720">
    <property type="entry name" value="NAD(P)-binding Rossmann-like Domain"/>
    <property type="match status" value="1"/>
</dbReference>
<dbReference type="VEuPathDB" id="PiroplasmaDB:BBOV_IV010140"/>
<reference evidence="2" key="2">
    <citation type="journal article" date="2020" name="Data Brief">
        <title>Transcriptome dataset of Babesia bovis life stages within vertebrate and invertebrate hosts.</title>
        <authorList>
            <person name="Ueti M.W."/>
            <person name="Johnson W.C."/>
            <person name="Kappmeyer L.S."/>
            <person name="Herndon D.R."/>
            <person name="Mousel M.R."/>
            <person name="Reif K.E."/>
            <person name="Taus N.S."/>
            <person name="Ifeonu O.O."/>
            <person name="Silva J.C."/>
            <person name="Suarez C.E."/>
            <person name="Brayton K.A."/>
        </authorList>
    </citation>
    <scope>NUCLEOTIDE SEQUENCE [LARGE SCALE GENOMIC DNA]</scope>
</reference>
<keyword evidence="2" id="KW-1185">Reference proteome</keyword>
<comment type="caution">
    <text evidence="1">The sequence shown here is derived from an EMBL/GenBank/DDBJ whole genome shotgun (WGS) entry which is preliminary data.</text>
</comment>
<dbReference type="KEGG" id="bbo:BBOV_IV010140"/>
<protein>
    <submittedName>
        <fullName evidence="1">Uncharacterized protein</fullName>
    </submittedName>
</protein>
<name>A7AS49_BABBO</name>
<evidence type="ECO:0000313" key="1">
    <source>
        <dbReference type="EMBL" id="EDO07368.1"/>
    </source>
</evidence>
<dbReference type="AlphaFoldDB" id="A7AS49"/>
<dbReference type="InParanoid" id="A7AS49"/>
<dbReference type="InterPro" id="IPR020904">
    <property type="entry name" value="Sc_DH/Rdtase_CS"/>
</dbReference>
<dbReference type="PANTHER" id="PTHR43313">
    <property type="entry name" value="SHORT-CHAIN DEHYDROGENASE/REDUCTASE FAMILY 9C"/>
    <property type="match status" value="1"/>
</dbReference>
<proteinExistence type="predicted"/>
<dbReference type="eggNOG" id="KOG1610">
    <property type="taxonomic scope" value="Eukaryota"/>
</dbReference>
<evidence type="ECO:0000313" key="2">
    <source>
        <dbReference type="Proteomes" id="UP000002173"/>
    </source>
</evidence>
<gene>
    <name evidence="1" type="ORF">BBOV_IV010140</name>
</gene>
<dbReference type="GO" id="GO:0008202">
    <property type="term" value="P:steroid metabolic process"/>
    <property type="evidence" value="ECO:0007669"/>
    <property type="project" value="TreeGrafter"/>
</dbReference>
<dbReference type="Pfam" id="PF00106">
    <property type="entry name" value="adh_short"/>
    <property type="match status" value="1"/>
</dbReference>
<reference evidence="2" key="3">
    <citation type="journal article" date="2021" name="Int. J. Parasitol.">
        <title>Comparative analysis of gene expression between Babesia bovis blood stages and kinetes allowed by improved genome annotation.</title>
        <authorList>
            <person name="Ueti M.W."/>
            <person name="Johnson W.C."/>
            <person name="Kappmeyer L.S."/>
            <person name="Herndon D.R."/>
            <person name="Mousel M.R."/>
            <person name="Reif K.E."/>
            <person name="Taus N.S."/>
            <person name="Ifeonu O.O."/>
            <person name="Silva J.C."/>
            <person name="Suarez C.E."/>
            <person name="Brayton K.A."/>
        </authorList>
    </citation>
    <scope>NUCLEOTIDE SEQUENCE [LARGE SCALE GENOMIC DNA]</scope>
</reference>
<dbReference type="OMA" id="HETLCHE"/>